<dbReference type="Proteomes" id="UP000617340">
    <property type="component" value="Unassembled WGS sequence"/>
</dbReference>
<evidence type="ECO:0000313" key="2">
    <source>
        <dbReference type="Proteomes" id="UP000617340"/>
    </source>
</evidence>
<protein>
    <submittedName>
        <fullName evidence="1">Uncharacterized protein</fullName>
    </submittedName>
</protein>
<proteinExistence type="predicted"/>
<gene>
    <name evidence="1" type="ORF">HZH68_011227</name>
</gene>
<sequence length="84" mass="9537">MEVDLDTSQAEPEVIKVNLEKAVTSPSIYIDAQIIDPILKFLDEIARQNNYTIKQLKENQIKIQINSPEAFRKVINVVKIKNAG</sequence>
<keyword evidence="2" id="KW-1185">Reference proteome</keyword>
<dbReference type="AlphaFoldDB" id="A0A834N1L2"/>
<name>A0A834N1L2_VESGE</name>
<accession>A0A834N1L2</accession>
<organism evidence="1 2">
    <name type="scientific">Vespula germanica</name>
    <name type="common">German yellow jacket</name>
    <name type="synonym">Paravespula germanica</name>
    <dbReference type="NCBI Taxonomy" id="30212"/>
    <lineage>
        <taxon>Eukaryota</taxon>
        <taxon>Metazoa</taxon>
        <taxon>Ecdysozoa</taxon>
        <taxon>Arthropoda</taxon>
        <taxon>Hexapoda</taxon>
        <taxon>Insecta</taxon>
        <taxon>Pterygota</taxon>
        <taxon>Neoptera</taxon>
        <taxon>Endopterygota</taxon>
        <taxon>Hymenoptera</taxon>
        <taxon>Apocrita</taxon>
        <taxon>Aculeata</taxon>
        <taxon>Vespoidea</taxon>
        <taxon>Vespidae</taxon>
        <taxon>Vespinae</taxon>
        <taxon>Vespula</taxon>
    </lineage>
</organism>
<dbReference type="EMBL" id="JACSDZ010000011">
    <property type="protein sequence ID" value="KAF7391684.1"/>
    <property type="molecule type" value="Genomic_DNA"/>
</dbReference>
<comment type="caution">
    <text evidence="1">The sequence shown here is derived from an EMBL/GenBank/DDBJ whole genome shotgun (WGS) entry which is preliminary data.</text>
</comment>
<reference evidence="1" key="1">
    <citation type="journal article" date="2020" name="G3 (Bethesda)">
        <title>High-Quality Assemblies for Three Invasive Social Wasps from the &lt;i&gt;Vespula&lt;/i&gt; Genus.</title>
        <authorList>
            <person name="Harrop T.W.R."/>
            <person name="Guhlin J."/>
            <person name="McLaughlin G.M."/>
            <person name="Permina E."/>
            <person name="Stockwell P."/>
            <person name="Gilligan J."/>
            <person name="Le Lec M.F."/>
            <person name="Gruber M.A.M."/>
            <person name="Quinn O."/>
            <person name="Lovegrove M."/>
            <person name="Duncan E.J."/>
            <person name="Remnant E.J."/>
            <person name="Van Eeckhoven J."/>
            <person name="Graham B."/>
            <person name="Knapp R.A."/>
            <person name="Langford K.W."/>
            <person name="Kronenberg Z."/>
            <person name="Press M.O."/>
            <person name="Eacker S.M."/>
            <person name="Wilson-Rankin E.E."/>
            <person name="Purcell J."/>
            <person name="Lester P.J."/>
            <person name="Dearden P.K."/>
        </authorList>
    </citation>
    <scope>NUCLEOTIDE SEQUENCE</scope>
    <source>
        <strain evidence="1">Linc-1</strain>
    </source>
</reference>
<evidence type="ECO:0000313" key="1">
    <source>
        <dbReference type="EMBL" id="KAF7391684.1"/>
    </source>
</evidence>